<keyword evidence="2" id="KW-0472">Membrane</keyword>
<feature type="compositionally biased region" description="Low complexity" evidence="1">
    <location>
        <begin position="214"/>
        <end position="247"/>
    </location>
</feature>
<accession>A0A1L5PYY5</accession>
<keyword evidence="2" id="KW-0812">Transmembrane</keyword>
<dbReference type="AlphaFoldDB" id="A0A1L5PYY5"/>
<reference evidence="3 4" key="1">
    <citation type="submission" date="2016-12" db="EMBL/GenBank/DDBJ databases">
        <title>Draft Genome Sequence of Mercury Resistant Pseudomonas DRA525.</title>
        <authorList>
            <person name="Drace K.M."/>
        </authorList>
    </citation>
    <scope>NUCLEOTIDE SEQUENCE [LARGE SCALE GENOMIC DNA]</scope>
    <source>
        <strain evidence="3 4">DRA525</strain>
    </source>
</reference>
<proteinExistence type="predicted"/>
<dbReference type="Proteomes" id="UP000185146">
    <property type="component" value="Chromosome"/>
</dbReference>
<evidence type="ECO:0000256" key="1">
    <source>
        <dbReference type="SAM" id="MobiDB-lite"/>
    </source>
</evidence>
<feature type="region of interest" description="Disordered" evidence="1">
    <location>
        <begin position="208"/>
        <end position="252"/>
    </location>
</feature>
<sequence length="279" mass="31226">MLRDLLDQAEKQSPELMVTFEPGTEKNALAQDVVNWSAEYFSRHILLAEHNFSRERIEHLLAVREHLRKIGVKGFVPTVIPSLPQSSSAENVTQNYKPSPTLAKFVDEGDLLTIRTALRMELDDNRLTAADLQAALAWVSAKTSEVLESYSEQSFARGIEADSKLWTSQYYELQVVYLKKNFAKERFLHLIEVRELLRQQGVEGFAPVQPKPRASASANEAAPASFRAQTQNSRSQQSQHTHQSQNRASNDDRNPVFKAALLVGGALAALVVFLVALVK</sequence>
<dbReference type="EMBL" id="CP018743">
    <property type="protein sequence ID" value="APO85384.1"/>
    <property type="molecule type" value="Genomic_DNA"/>
</dbReference>
<keyword evidence="2" id="KW-1133">Transmembrane helix</keyword>
<evidence type="ECO:0000313" key="4">
    <source>
        <dbReference type="Proteomes" id="UP000185146"/>
    </source>
</evidence>
<feature type="transmembrane region" description="Helical" evidence="2">
    <location>
        <begin position="256"/>
        <end position="278"/>
    </location>
</feature>
<organism evidence="3 4">
    <name type="scientific">Pseudomonas putida</name>
    <name type="common">Arthrobacter siderocapsulatus</name>
    <dbReference type="NCBI Taxonomy" id="303"/>
    <lineage>
        <taxon>Bacteria</taxon>
        <taxon>Pseudomonadati</taxon>
        <taxon>Pseudomonadota</taxon>
        <taxon>Gammaproteobacteria</taxon>
        <taxon>Pseudomonadales</taxon>
        <taxon>Pseudomonadaceae</taxon>
        <taxon>Pseudomonas</taxon>
    </lineage>
</organism>
<protein>
    <submittedName>
        <fullName evidence="3">Uncharacterized protein</fullName>
    </submittedName>
</protein>
<gene>
    <name evidence="3" type="ORF">BL240_10710</name>
</gene>
<name>A0A1L5PYY5_PSEPU</name>
<evidence type="ECO:0000313" key="3">
    <source>
        <dbReference type="EMBL" id="APO85384.1"/>
    </source>
</evidence>
<evidence type="ECO:0000256" key="2">
    <source>
        <dbReference type="SAM" id="Phobius"/>
    </source>
</evidence>